<proteinExistence type="predicted"/>
<gene>
    <name evidence="2" type="ORF">PHYSODRAFT_502014</name>
</gene>
<keyword evidence="3" id="KW-1185">Reference proteome</keyword>
<keyword evidence="1" id="KW-1133">Transmembrane helix</keyword>
<dbReference type="SMR" id="G4ZDP5"/>
<dbReference type="AlphaFoldDB" id="G4ZDP5"/>
<reference evidence="2 3" key="1">
    <citation type="journal article" date="2006" name="Science">
        <title>Phytophthora genome sequences uncover evolutionary origins and mechanisms of pathogenesis.</title>
        <authorList>
            <person name="Tyler B.M."/>
            <person name="Tripathy S."/>
            <person name="Zhang X."/>
            <person name="Dehal P."/>
            <person name="Jiang R.H."/>
            <person name="Aerts A."/>
            <person name="Arredondo F.D."/>
            <person name="Baxter L."/>
            <person name="Bensasson D."/>
            <person name="Beynon J.L."/>
            <person name="Chapman J."/>
            <person name="Damasceno C.M."/>
            <person name="Dorrance A.E."/>
            <person name="Dou D."/>
            <person name="Dickerman A.W."/>
            <person name="Dubchak I.L."/>
            <person name="Garbelotto M."/>
            <person name="Gijzen M."/>
            <person name="Gordon S.G."/>
            <person name="Govers F."/>
            <person name="Grunwald N.J."/>
            <person name="Huang W."/>
            <person name="Ivors K.L."/>
            <person name="Jones R.W."/>
            <person name="Kamoun S."/>
            <person name="Krampis K."/>
            <person name="Lamour K.H."/>
            <person name="Lee M.K."/>
            <person name="McDonald W.H."/>
            <person name="Medina M."/>
            <person name="Meijer H.J."/>
            <person name="Nordberg E.K."/>
            <person name="Maclean D.J."/>
            <person name="Ospina-Giraldo M.D."/>
            <person name="Morris P.F."/>
            <person name="Phuntumart V."/>
            <person name="Putnam N.H."/>
            <person name="Rash S."/>
            <person name="Rose J.K."/>
            <person name="Sakihama Y."/>
            <person name="Salamov A.A."/>
            <person name="Savidor A."/>
            <person name="Scheuring C.F."/>
            <person name="Smith B.M."/>
            <person name="Sobral B.W."/>
            <person name="Terry A."/>
            <person name="Torto-Alalibo T.A."/>
            <person name="Win J."/>
            <person name="Xu Z."/>
            <person name="Zhang H."/>
            <person name="Grigoriev I.V."/>
            <person name="Rokhsar D.S."/>
            <person name="Boore J.L."/>
        </authorList>
    </citation>
    <scope>NUCLEOTIDE SEQUENCE [LARGE SCALE GENOMIC DNA]</scope>
    <source>
        <strain evidence="2 3">P6497</strain>
    </source>
</reference>
<accession>G4ZDP5</accession>
<dbReference type="OMA" id="MYCAYLG"/>
<sequence length="115" mass="13398">MAVFPLLTNYVEVIIPLVFCTYLLVATYHLPNREFYSVYNGMDQIQLAHTLQNVVLYCLLQLFSLLALIFMLKCMLGHSPVKHIAFVLKKQIDFIQISLIFWLLYNVQTSLQHFG</sequence>
<protein>
    <submittedName>
        <fullName evidence="2">Uncharacterized protein</fullName>
    </submittedName>
</protein>
<dbReference type="GeneID" id="20658049"/>
<evidence type="ECO:0000256" key="1">
    <source>
        <dbReference type="SAM" id="Phobius"/>
    </source>
</evidence>
<keyword evidence="1" id="KW-0472">Membrane</keyword>
<organism evidence="2 3">
    <name type="scientific">Phytophthora sojae (strain P6497)</name>
    <name type="common">Soybean stem and root rot agent</name>
    <name type="synonym">Phytophthora megasperma f. sp. glycines</name>
    <dbReference type="NCBI Taxonomy" id="1094619"/>
    <lineage>
        <taxon>Eukaryota</taxon>
        <taxon>Sar</taxon>
        <taxon>Stramenopiles</taxon>
        <taxon>Oomycota</taxon>
        <taxon>Peronosporomycetes</taxon>
        <taxon>Peronosporales</taxon>
        <taxon>Peronosporaceae</taxon>
        <taxon>Phytophthora</taxon>
    </lineage>
</organism>
<dbReference type="InParanoid" id="G4ZDP5"/>
<dbReference type="EMBL" id="JH159154">
    <property type="protein sequence ID" value="EGZ18384.1"/>
    <property type="molecule type" value="Genomic_DNA"/>
</dbReference>
<feature type="transmembrane region" description="Helical" evidence="1">
    <location>
        <begin position="7"/>
        <end position="30"/>
    </location>
</feature>
<feature type="transmembrane region" description="Helical" evidence="1">
    <location>
        <begin position="50"/>
        <end position="72"/>
    </location>
</feature>
<dbReference type="RefSeq" id="XP_009527442.1">
    <property type="nucleotide sequence ID" value="XM_009529147.1"/>
</dbReference>
<dbReference type="Proteomes" id="UP000002640">
    <property type="component" value="Unassembled WGS sequence"/>
</dbReference>
<evidence type="ECO:0000313" key="3">
    <source>
        <dbReference type="Proteomes" id="UP000002640"/>
    </source>
</evidence>
<name>G4ZDP5_PHYSP</name>
<dbReference type="KEGG" id="psoj:PHYSODRAFT_502014"/>
<keyword evidence="1" id="KW-0812">Transmembrane</keyword>
<feature type="transmembrane region" description="Helical" evidence="1">
    <location>
        <begin position="84"/>
        <end position="105"/>
    </location>
</feature>
<evidence type="ECO:0000313" key="2">
    <source>
        <dbReference type="EMBL" id="EGZ18384.1"/>
    </source>
</evidence>